<dbReference type="Gene3D" id="3.55.50.10">
    <property type="entry name" value="Baseplate protein-like domains"/>
    <property type="match status" value="1"/>
</dbReference>
<dbReference type="EMBL" id="CP045201">
    <property type="protein sequence ID" value="QOL83287.1"/>
    <property type="molecule type" value="Genomic_DNA"/>
</dbReference>
<evidence type="ECO:0000313" key="1">
    <source>
        <dbReference type="EMBL" id="QOL83287.1"/>
    </source>
</evidence>
<dbReference type="AlphaFoldDB" id="A0A7L9WU79"/>
<protein>
    <submittedName>
        <fullName evidence="1">Uncharacterized protein</fullName>
    </submittedName>
</protein>
<reference evidence="1 2" key="1">
    <citation type="submission" date="2019-10" db="EMBL/GenBank/DDBJ databases">
        <title>Pseudopuniceibacterium sp. HQ09 islated from Antarctica.</title>
        <authorList>
            <person name="Liao L."/>
            <person name="Su S."/>
            <person name="Chen B."/>
            <person name="Yu Y."/>
        </authorList>
    </citation>
    <scope>NUCLEOTIDE SEQUENCE [LARGE SCALE GENOMIC DNA]</scope>
    <source>
        <strain evidence="1 2">HQ09</strain>
    </source>
</reference>
<gene>
    <name evidence="1" type="ORF">F3W81_17825</name>
</gene>
<organism evidence="1 2">
    <name type="scientific">Pseudooceanicola spongiae</name>
    <dbReference type="NCBI Taxonomy" id="2613965"/>
    <lineage>
        <taxon>Bacteria</taxon>
        <taxon>Pseudomonadati</taxon>
        <taxon>Pseudomonadota</taxon>
        <taxon>Alphaproteobacteria</taxon>
        <taxon>Rhodobacterales</taxon>
        <taxon>Paracoccaceae</taxon>
        <taxon>Pseudooceanicola</taxon>
    </lineage>
</organism>
<sequence length="59" mass="6700">MTILTTLQRPYSDAGALMIKLFDVDTELQYTVHKRETDIAFATRLTESQGISCHFAHGR</sequence>
<proteinExistence type="predicted"/>
<dbReference type="RefSeq" id="WP_193084014.1">
    <property type="nucleotide sequence ID" value="NZ_CP045201.1"/>
</dbReference>
<dbReference type="SUPFAM" id="SSF69279">
    <property type="entry name" value="Phage tail proteins"/>
    <property type="match status" value="1"/>
</dbReference>
<evidence type="ECO:0000313" key="2">
    <source>
        <dbReference type="Proteomes" id="UP000594118"/>
    </source>
</evidence>
<dbReference type="KEGG" id="pshq:F3W81_17825"/>
<name>A0A7L9WU79_9RHOB</name>
<dbReference type="Proteomes" id="UP000594118">
    <property type="component" value="Chromosome"/>
</dbReference>
<accession>A0A7L9WU79</accession>
<keyword evidence="2" id="KW-1185">Reference proteome</keyword>